<dbReference type="Pfam" id="PF14371">
    <property type="entry name" value="DUF4412"/>
    <property type="match status" value="1"/>
</dbReference>
<evidence type="ECO:0000256" key="1">
    <source>
        <dbReference type="SAM" id="SignalP"/>
    </source>
</evidence>
<feature type="domain" description="DUF4412" evidence="2">
    <location>
        <begin position="129"/>
        <end position="248"/>
    </location>
</feature>
<organism evidence="3 4">
    <name type="scientific">Pseudofulvimonas gallinarii</name>
    <dbReference type="NCBI Taxonomy" id="634155"/>
    <lineage>
        <taxon>Bacteria</taxon>
        <taxon>Pseudomonadati</taxon>
        <taxon>Pseudomonadota</taxon>
        <taxon>Gammaproteobacteria</taxon>
        <taxon>Lysobacterales</taxon>
        <taxon>Rhodanobacteraceae</taxon>
        <taxon>Pseudofulvimonas</taxon>
    </lineage>
</organism>
<feature type="chain" id="PRO_5020317140" evidence="1">
    <location>
        <begin position="22"/>
        <end position="258"/>
    </location>
</feature>
<evidence type="ECO:0000259" key="2">
    <source>
        <dbReference type="Pfam" id="PF14371"/>
    </source>
</evidence>
<proteinExistence type="predicted"/>
<evidence type="ECO:0000313" key="3">
    <source>
        <dbReference type="EMBL" id="TCS98832.1"/>
    </source>
</evidence>
<dbReference type="RefSeq" id="WP_164484094.1">
    <property type="nucleotide sequence ID" value="NZ_JBHLWF010000032.1"/>
</dbReference>
<dbReference type="Proteomes" id="UP000294599">
    <property type="component" value="Unassembled WGS sequence"/>
</dbReference>
<accession>A0A4R3LFU1</accession>
<dbReference type="AlphaFoldDB" id="A0A4R3LFU1"/>
<feature type="signal peptide" evidence="1">
    <location>
        <begin position="1"/>
        <end position="21"/>
    </location>
</feature>
<evidence type="ECO:0000313" key="4">
    <source>
        <dbReference type="Proteomes" id="UP000294599"/>
    </source>
</evidence>
<name>A0A4R3LFU1_9GAMM</name>
<reference evidence="3 4" key="1">
    <citation type="submission" date="2019-03" db="EMBL/GenBank/DDBJ databases">
        <title>Genomic Encyclopedia of Type Strains, Phase IV (KMG-IV): sequencing the most valuable type-strain genomes for metagenomic binning, comparative biology and taxonomic classification.</title>
        <authorList>
            <person name="Goeker M."/>
        </authorList>
    </citation>
    <scope>NUCLEOTIDE SEQUENCE [LARGE SCALE GENOMIC DNA]</scope>
    <source>
        <strain evidence="3 4">DSM 21944</strain>
    </source>
</reference>
<sequence>MTLRPLIFALACALPLGSALADARINYRSTEGGGAQMEGLLIGHGKVRSDSGDTSVIFEADSGAMVILDHGKRQFTRIGRAEMEQLGETLGVAMRQMEQAMANVPPEMRERVRGMMGGAIPGMGGEPMVKVEDTGRRDSVAGHSCTIYRTRMSGQVINEQCMGDTSVLDGLSPADRATLDRALAATSRMMEELSNGPLAQFADLSPFKAGMVPLRVTDLEGGRRSTSEFAGIENANLDAGLFAVPSGYREQKLEMPKL</sequence>
<dbReference type="InterPro" id="IPR025524">
    <property type="entry name" value="DUF4412"/>
</dbReference>
<comment type="caution">
    <text evidence="3">The sequence shown here is derived from an EMBL/GenBank/DDBJ whole genome shotgun (WGS) entry which is preliminary data.</text>
</comment>
<gene>
    <name evidence="3" type="ORF">EDC25_10728</name>
</gene>
<dbReference type="EMBL" id="SMAF01000007">
    <property type="protein sequence ID" value="TCS98832.1"/>
    <property type="molecule type" value="Genomic_DNA"/>
</dbReference>
<protein>
    <submittedName>
        <fullName evidence="3">Uncharacterized protein DUF4412</fullName>
    </submittedName>
</protein>
<keyword evidence="1" id="KW-0732">Signal</keyword>
<keyword evidence="4" id="KW-1185">Reference proteome</keyword>